<dbReference type="AlphaFoldDB" id="A0A7K3TK72"/>
<evidence type="ECO:0000256" key="3">
    <source>
        <dbReference type="SAM" id="SignalP"/>
    </source>
</evidence>
<keyword evidence="2" id="KW-0472">Membrane</keyword>
<protein>
    <submittedName>
        <fullName evidence="4">Uncharacterized protein</fullName>
    </submittedName>
</protein>
<dbReference type="Proteomes" id="UP000469763">
    <property type="component" value="Unassembled WGS sequence"/>
</dbReference>
<accession>A0A7K3TK72</accession>
<feature type="chain" id="PRO_5029606957" evidence="3">
    <location>
        <begin position="36"/>
        <end position="741"/>
    </location>
</feature>
<keyword evidence="2" id="KW-0812">Transmembrane</keyword>
<evidence type="ECO:0000313" key="5">
    <source>
        <dbReference type="Proteomes" id="UP000469763"/>
    </source>
</evidence>
<keyword evidence="3" id="KW-0732">Signal</keyword>
<dbReference type="RefSeq" id="WP_152350300.1">
    <property type="nucleotide sequence ID" value="NZ_WBSN01000007.1"/>
</dbReference>
<evidence type="ECO:0000313" key="4">
    <source>
        <dbReference type="EMBL" id="NEG78643.1"/>
    </source>
</evidence>
<keyword evidence="5" id="KW-1185">Reference proteome</keyword>
<evidence type="ECO:0000256" key="2">
    <source>
        <dbReference type="SAM" id="Phobius"/>
    </source>
</evidence>
<dbReference type="OrthoDB" id="3242630at2"/>
<feature type="transmembrane region" description="Helical" evidence="2">
    <location>
        <begin position="712"/>
        <end position="730"/>
    </location>
</feature>
<name>A0A7K3TK72_9BIFI</name>
<organism evidence="4 5">
    <name type="scientific">Bifidobacterium avesanii</name>
    <dbReference type="NCBI Taxonomy" id="1798157"/>
    <lineage>
        <taxon>Bacteria</taxon>
        <taxon>Bacillati</taxon>
        <taxon>Actinomycetota</taxon>
        <taxon>Actinomycetes</taxon>
        <taxon>Bifidobacteriales</taxon>
        <taxon>Bifidobacteriaceae</taxon>
        <taxon>Bifidobacterium</taxon>
    </lineage>
</organism>
<sequence length="741" mass="76829">MRRRPSHAPSRGLAGRVCAMLAALILVVVPTPALADDGATGTGTSGTGTTGATTTTTAPCENAVCITATALTPVVTATSGYQATVTVTNATAQDIAQATLSVATNALYTFSSRVDMQAWAEGETNIPTRNVLGTAAIANLAAGSSAQAQVTVPADSDQLKAITTWGPKPLRISLDSGAKATNASLCSFLTRSTDGLRSADTPPLKIVMAMPLTAGSWNIDPTAFKALVSGDESAKIQADSIAASDADQRAAQTQLIAQHPDLQVVADPSYLATFGSSVPSVAATMQNGFFDITAAGTQTDADYDAAGITDDDWKAEADDAVAWQGQGAWTLEALTRAARQGYTTVIANADFESSSTAAAHTGVYDVPTEAGDVTVLASQTTLTRLAQNQASSQNAAAETTEAGQMARFVAQSAFYQMEQPYADRILLVTFAPGMSADHVSRMMSAMEEASWVSLTDLSELTTADAYRSGNRAVQALPQESGVNEQTTAAMRDALSALATARSEINRFATKVLVANSVAADDSTATPSGSASASASASGTPSSAATSDTQALARQDAAATAHRGDDASSWISQLNAAQHRLATLALDGAALNHDLATQSKGLSDELFQGISISPSDSINVVSETAQMPVTVSNSHDFPVRVTVSSKTDSMQIVTSREVDTVVPAHGEVQVTFAIRVLTSGRATAHLALQDTDGDEFGAAHETHISSRLQMSDMSGMAIVVLAVILGLWGLWRQFHRKKDPDE</sequence>
<proteinExistence type="predicted"/>
<comment type="caution">
    <text evidence="4">The sequence shown here is derived from an EMBL/GenBank/DDBJ whole genome shotgun (WGS) entry which is preliminary data.</text>
</comment>
<dbReference type="InterPro" id="IPR046112">
    <property type="entry name" value="DUF6049"/>
</dbReference>
<keyword evidence="2" id="KW-1133">Transmembrane helix</keyword>
<gene>
    <name evidence="4" type="ORF">GFD22_06615</name>
</gene>
<dbReference type="Pfam" id="PF19516">
    <property type="entry name" value="DUF6049"/>
    <property type="match status" value="1"/>
</dbReference>
<reference evidence="4 5" key="1">
    <citation type="submission" date="2019-10" db="EMBL/GenBank/DDBJ databases">
        <title>Bifidobacterium from non-human primates.</title>
        <authorList>
            <person name="Modesto M."/>
        </authorList>
    </citation>
    <scope>NUCLEOTIDE SEQUENCE [LARGE SCALE GENOMIC DNA]</scope>
    <source>
        <strain evidence="4 5">TREC</strain>
    </source>
</reference>
<dbReference type="EMBL" id="WHZY01000008">
    <property type="protein sequence ID" value="NEG78643.1"/>
    <property type="molecule type" value="Genomic_DNA"/>
</dbReference>
<feature type="signal peptide" evidence="3">
    <location>
        <begin position="1"/>
        <end position="35"/>
    </location>
</feature>
<feature type="region of interest" description="Disordered" evidence="1">
    <location>
        <begin position="519"/>
        <end position="559"/>
    </location>
</feature>
<evidence type="ECO:0000256" key="1">
    <source>
        <dbReference type="SAM" id="MobiDB-lite"/>
    </source>
</evidence>